<dbReference type="InParanoid" id="K3ZYT4"/>
<accession>K3ZYT4</accession>
<protein>
    <submittedName>
        <fullName evidence="1">Uncharacterized protein</fullName>
    </submittedName>
</protein>
<dbReference type="EMBL" id="AGNK02001328">
    <property type="status" value="NOT_ANNOTATED_CDS"/>
    <property type="molecule type" value="Genomic_DNA"/>
</dbReference>
<sequence length="68" mass="7641">MQHMGYCRRKRFGMHVCEGMWAQSVQCAVCRGVVHLPTRTLDKSSCSAFRSLSLSLSLLCCFSKLAAR</sequence>
<proteinExistence type="predicted"/>
<keyword evidence="2" id="KW-1185">Reference proteome</keyword>
<dbReference type="HOGENOM" id="CLU_2798767_0_0_1"/>
<evidence type="ECO:0000313" key="1">
    <source>
        <dbReference type="EnsemblPlants" id="KQL26539"/>
    </source>
</evidence>
<name>K3ZYT4_SETIT</name>
<reference evidence="1" key="2">
    <citation type="submission" date="2018-08" db="UniProtKB">
        <authorList>
            <consortium name="EnsemblPlants"/>
        </authorList>
    </citation>
    <scope>IDENTIFICATION</scope>
    <source>
        <strain evidence="1">Yugu1</strain>
    </source>
</reference>
<dbReference type="Proteomes" id="UP000004995">
    <property type="component" value="Unassembled WGS sequence"/>
</dbReference>
<dbReference type="EnsemblPlants" id="KQL26539">
    <property type="protein sequence ID" value="KQL26539"/>
    <property type="gene ID" value="SETIT_031766mg"/>
</dbReference>
<dbReference type="AlphaFoldDB" id="K3ZYT4"/>
<dbReference type="Gramene" id="KQL26539">
    <property type="protein sequence ID" value="KQL26539"/>
    <property type="gene ID" value="SETIT_031766mg"/>
</dbReference>
<evidence type="ECO:0000313" key="2">
    <source>
        <dbReference type="Proteomes" id="UP000004995"/>
    </source>
</evidence>
<organism evidence="1 2">
    <name type="scientific">Setaria italica</name>
    <name type="common">Foxtail millet</name>
    <name type="synonym">Panicum italicum</name>
    <dbReference type="NCBI Taxonomy" id="4555"/>
    <lineage>
        <taxon>Eukaryota</taxon>
        <taxon>Viridiplantae</taxon>
        <taxon>Streptophyta</taxon>
        <taxon>Embryophyta</taxon>
        <taxon>Tracheophyta</taxon>
        <taxon>Spermatophyta</taxon>
        <taxon>Magnoliopsida</taxon>
        <taxon>Liliopsida</taxon>
        <taxon>Poales</taxon>
        <taxon>Poaceae</taxon>
        <taxon>PACMAD clade</taxon>
        <taxon>Panicoideae</taxon>
        <taxon>Panicodae</taxon>
        <taxon>Paniceae</taxon>
        <taxon>Cenchrinae</taxon>
        <taxon>Setaria</taxon>
    </lineage>
</organism>
<reference evidence="2" key="1">
    <citation type="journal article" date="2012" name="Nat. Biotechnol.">
        <title>Reference genome sequence of the model plant Setaria.</title>
        <authorList>
            <person name="Bennetzen J.L."/>
            <person name="Schmutz J."/>
            <person name="Wang H."/>
            <person name="Percifield R."/>
            <person name="Hawkins J."/>
            <person name="Pontaroli A.C."/>
            <person name="Estep M."/>
            <person name="Feng L."/>
            <person name="Vaughn J.N."/>
            <person name="Grimwood J."/>
            <person name="Jenkins J."/>
            <person name="Barry K."/>
            <person name="Lindquist E."/>
            <person name="Hellsten U."/>
            <person name="Deshpande S."/>
            <person name="Wang X."/>
            <person name="Wu X."/>
            <person name="Mitros T."/>
            <person name="Triplett J."/>
            <person name="Yang X."/>
            <person name="Ye C.Y."/>
            <person name="Mauro-Herrera M."/>
            <person name="Wang L."/>
            <person name="Li P."/>
            <person name="Sharma M."/>
            <person name="Sharma R."/>
            <person name="Ronald P.C."/>
            <person name="Panaud O."/>
            <person name="Kellogg E.A."/>
            <person name="Brutnell T.P."/>
            <person name="Doust A.N."/>
            <person name="Tuskan G.A."/>
            <person name="Rokhsar D."/>
            <person name="Devos K.M."/>
        </authorList>
    </citation>
    <scope>NUCLEOTIDE SEQUENCE [LARGE SCALE GENOMIC DNA]</scope>
    <source>
        <strain evidence="2">cv. Yugu1</strain>
    </source>
</reference>